<proteinExistence type="predicted"/>
<evidence type="ECO:0000313" key="3">
    <source>
        <dbReference type="Proteomes" id="UP000419743"/>
    </source>
</evidence>
<dbReference type="GO" id="GO:0016747">
    <property type="term" value="F:acyltransferase activity, transferring groups other than amino-acyl groups"/>
    <property type="evidence" value="ECO:0007669"/>
    <property type="project" value="InterPro"/>
</dbReference>
<dbReference type="Proteomes" id="UP000419743">
    <property type="component" value="Unassembled WGS sequence"/>
</dbReference>
<name>A0A7M4DEL2_9MICO</name>
<reference evidence="2 3" key="1">
    <citation type="submission" date="2019-11" db="EMBL/GenBank/DDBJ databases">
        <authorList>
            <person name="Criscuolo A."/>
        </authorList>
    </citation>
    <scope>NUCLEOTIDE SEQUENCE [LARGE SCALE GENOMIC DNA]</scope>
    <source>
        <strain evidence="2">CIP111667</strain>
    </source>
</reference>
<dbReference type="EMBL" id="CACRYJ010000008">
    <property type="protein sequence ID" value="VZO35355.1"/>
    <property type="molecule type" value="Genomic_DNA"/>
</dbReference>
<organism evidence="2 3">
    <name type="scientific">Occultella aeris</name>
    <dbReference type="NCBI Taxonomy" id="2761496"/>
    <lineage>
        <taxon>Bacteria</taxon>
        <taxon>Bacillati</taxon>
        <taxon>Actinomycetota</taxon>
        <taxon>Actinomycetes</taxon>
        <taxon>Micrococcales</taxon>
        <taxon>Ruaniaceae</taxon>
        <taxon>Occultella</taxon>
    </lineage>
</organism>
<dbReference type="SUPFAM" id="SSF55729">
    <property type="entry name" value="Acyl-CoA N-acyltransferases (Nat)"/>
    <property type="match status" value="1"/>
</dbReference>
<comment type="caution">
    <text evidence="2">The sequence shown here is derived from an EMBL/GenBank/DDBJ whole genome shotgun (WGS) entry which is preliminary data.</text>
</comment>
<accession>A0A7M4DEL2</accession>
<dbReference type="Pfam" id="PF00583">
    <property type="entry name" value="Acetyltransf_1"/>
    <property type="match status" value="1"/>
</dbReference>
<dbReference type="InterPro" id="IPR000182">
    <property type="entry name" value="GNAT_dom"/>
</dbReference>
<feature type="domain" description="N-acetyltransferase" evidence="1">
    <location>
        <begin position="1"/>
        <end position="143"/>
    </location>
</feature>
<keyword evidence="3" id="KW-1185">Reference proteome</keyword>
<protein>
    <recommendedName>
        <fullName evidence="1">N-acetyltransferase domain-containing protein</fullName>
    </recommendedName>
</protein>
<dbReference type="Gene3D" id="3.40.630.30">
    <property type="match status" value="1"/>
</dbReference>
<evidence type="ECO:0000313" key="2">
    <source>
        <dbReference type="EMBL" id="VZO35355.1"/>
    </source>
</evidence>
<dbReference type="AlphaFoldDB" id="A0A7M4DEL2"/>
<gene>
    <name evidence="2" type="ORF">HALOF300_00552</name>
</gene>
<dbReference type="PROSITE" id="PS51186">
    <property type="entry name" value="GNAT"/>
    <property type="match status" value="1"/>
</dbReference>
<evidence type="ECO:0000259" key="1">
    <source>
        <dbReference type="PROSITE" id="PS51186"/>
    </source>
</evidence>
<sequence length="143" mass="15316">MRCALVDSEQTVRDAIAIATRVWGGTPPTDEQLREQVREATKPLDQSAGFQVVAYVDGVPAATGGVTRAGEVARLWGACTVPEFRRRGAYRAATAARMTSAADLGCTLALVNALVDTSAPILARLGFTSYGSKRTYRLVLEDR</sequence>
<dbReference type="InterPro" id="IPR016181">
    <property type="entry name" value="Acyl_CoA_acyltransferase"/>
</dbReference>